<feature type="region of interest" description="Disordered" evidence="2">
    <location>
        <begin position="1"/>
        <end position="138"/>
    </location>
</feature>
<evidence type="ECO:0000256" key="2">
    <source>
        <dbReference type="SAM" id="MobiDB-lite"/>
    </source>
</evidence>
<evidence type="ECO:0000313" key="5">
    <source>
        <dbReference type="Proteomes" id="UP000813444"/>
    </source>
</evidence>
<feature type="domain" description="C2H2-type" evidence="3">
    <location>
        <begin position="481"/>
        <end position="509"/>
    </location>
</feature>
<feature type="compositionally biased region" description="Low complexity" evidence="2">
    <location>
        <begin position="89"/>
        <end position="101"/>
    </location>
</feature>
<keyword evidence="5" id="KW-1185">Reference proteome</keyword>
<feature type="compositionally biased region" description="Basic and acidic residues" evidence="2">
    <location>
        <begin position="242"/>
        <end position="259"/>
    </location>
</feature>
<reference evidence="4" key="1">
    <citation type="journal article" date="2021" name="Nat. Commun.">
        <title>Genetic determinants of endophytism in the Arabidopsis root mycobiome.</title>
        <authorList>
            <person name="Mesny F."/>
            <person name="Miyauchi S."/>
            <person name="Thiergart T."/>
            <person name="Pickel B."/>
            <person name="Atanasova L."/>
            <person name="Karlsson M."/>
            <person name="Huettel B."/>
            <person name="Barry K.W."/>
            <person name="Haridas S."/>
            <person name="Chen C."/>
            <person name="Bauer D."/>
            <person name="Andreopoulos W."/>
            <person name="Pangilinan J."/>
            <person name="LaButti K."/>
            <person name="Riley R."/>
            <person name="Lipzen A."/>
            <person name="Clum A."/>
            <person name="Drula E."/>
            <person name="Henrissat B."/>
            <person name="Kohler A."/>
            <person name="Grigoriev I.V."/>
            <person name="Martin F.M."/>
            <person name="Hacquard S."/>
        </authorList>
    </citation>
    <scope>NUCLEOTIDE SEQUENCE</scope>
    <source>
        <strain evidence="4">MPI-CAGE-CH-0235</strain>
    </source>
</reference>
<sequence>MAFATSYREQPAALPRIISNPGHPFGASHDHDSSSMSRSVAMKIPGSDSHSSYVPPPLPPPNYPLGNAPPRVQHRPHPSDMHTHKDRYSSFPSSSSHSDYGSIDDRPHYKARPFDTHDDGYSSMSAGSRDPLASKFPPMQTRHQFSAPLWQQPADIHGNSMKAKLNPMRGLDKPSLTQGLSLGQSPLGRSDSSPSSSSASRPYPPLALPFHSRPLDSARYPDTPVHSASALSPQVGGPFRHSQADHHPFSSDMSDPDHSPRHRRRNNSDDATSTQGSFEYGAAEDMDMDDTSSLKRRVEDAYSTTSQKRRAHSPEDHMMSDATSFSELTRRRDGPPRASPTPRLSTAPHGSALSMSISRSSSFMSTAPPPSMGVNTTIITAPSSYGRRSPGGFSPGGLSPTSCHSPYNTPISLNPSPRASISRAPVHSRNVSAASPRKINEVQRPGGSKFKDFFMCECCPKKPKKFETAEELSAHEAEKQYECSFCGNRFKNKNEAERHQNSLHVRRHSWSCSALMGFTTRAFHDSTTRPGEADTCGYCGDDFTRSGRGPGTGALSGGLAPRIATDQDWEERIRHLQEVHKFGECNSAKKFYRADHFRQHLKHSHAGTSGKWTNMLENACMLEEDPTPR</sequence>
<feature type="compositionally biased region" description="Pro residues" evidence="2">
    <location>
        <begin position="54"/>
        <end position="63"/>
    </location>
</feature>
<dbReference type="InterPro" id="IPR013087">
    <property type="entry name" value="Znf_C2H2_type"/>
</dbReference>
<feature type="compositionally biased region" description="Low complexity" evidence="2">
    <location>
        <begin position="351"/>
        <end position="365"/>
    </location>
</feature>
<comment type="caution">
    <text evidence="4">The sequence shown here is derived from an EMBL/GenBank/DDBJ whole genome shotgun (WGS) entry which is preliminary data.</text>
</comment>
<evidence type="ECO:0000259" key="3">
    <source>
        <dbReference type="PROSITE" id="PS50157"/>
    </source>
</evidence>
<dbReference type="GO" id="GO:0008270">
    <property type="term" value="F:zinc ion binding"/>
    <property type="evidence" value="ECO:0007669"/>
    <property type="project" value="UniProtKB-KW"/>
</dbReference>
<feature type="region of interest" description="Disordered" evidence="2">
    <location>
        <begin position="160"/>
        <end position="403"/>
    </location>
</feature>
<feature type="compositionally biased region" description="Low complexity" evidence="2">
    <location>
        <begin position="382"/>
        <end position="400"/>
    </location>
</feature>
<keyword evidence="1" id="KW-0863">Zinc-finger</keyword>
<feature type="compositionally biased region" description="Basic and acidic residues" evidence="2">
    <location>
        <begin position="103"/>
        <end position="120"/>
    </location>
</feature>
<organism evidence="4 5">
    <name type="scientific">Stachybotrys elegans</name>
    <dbReference type="NCBI Taxonomy" id="80388"/>
    <lineage>
        <taxon>Eukaryota</taxon>
        <taxon>Fungi</taxon>
        <taxon>Dikarya</taxon>
        <taxon>Ascomycota</taxon>
        <taxon>Pezizomycotina</taxon>
        <taxon>Sordariomycetes</taxon>
        <taxon>Hypocreomycetidae</taxon>
        <taxon>Hypocreales</taxon>
        <taxon>Stachybotryaceae</taxon>
        <taxon>Stachybotrys</taxon>
    </lineage>
</organism>
<evidence type="ECO:0000313" key="4">
    <source>
        <dbReference type="EMBL" id="KAH7312737.1"/>
    </source>
</evidence>
<gene>
    <name evidence="4" type="ORF">B0I35DRAFT_356707</name>
</gene>
<protein>
    <recommendedName>
        <fullName evidence="3">C2H2-type domain-containing protein</fullName>
    </recommendedName>
</protein>
<name>A0A8K0WQ04_9HYPO</name>
<keyword evidence="1" id="KW-0862">Zinc</keyword>
<proteinExistence type="predicted"/>
<accession>A0A8K0WQ04</accession>
<feature type="compositionally biased region" description="Polar residues" evidence="2">
    <location>
        <begin position="175"/>
        <end position="184"/>
    </location>
</feature>
<dbReference type="AlphaFoldDB" id="A0A8K0WQ04"/>
<dbReference type="Proteomes" id="UP000813444">
    <property type="component" value="Unassembled WGS sequence"/>
</dbReference>
<evidence type="ECO:0000256" key="1">
    <source>
        <dbReference type="PROSITE-ProRule" id="PRU00042"/>
    </source>
</evidence>
<dbReference type="Gene3D" id="3.30.160.60">
    <property type="entry name" value="Classic Zinc Finger"/>
    <property type="match status" value="1"/>
</dbReference>
<keyword evidence="1" id="KW-0479">Metal-binding</keyword>
<feature type="compositionally biased region" description="Low complexity" evidence="2">
    <location>
        <begin position="185"/>
        <end position="201"/>
    </location>
</feature>
<dbReference type="EMBL" id="JAGPNK010000010">
    <property type="protein sequence ID" value="KAH7312737.1"/>
    <property type="molecule type" value="Genomic_DNA"/>
</dbReference>
<dbReference type="OrthoDB" id="3524154at2759"/>
<feature type="compositionally biased region" description="Basic and acidic residues" evidence="2">
    <location>
        <begin position="77"/>
        <end position="88"/>
    </location>
</feature>
<dbReference type="Pfam" id="PF24537">
    <property type="entry name" value="zf-C2H2_fungi"/>
    <property type="match status" value="1"/>
</dbReference>
<dbReference type="InterPro" id="IPR057026">
    <property type="entry name" value="Znf-C2H2_ascomycetes"/>
</dbReference>
<dbReference type="InterPro" id="IPR036236">
    <property type="entry name" value="Znf_C2H2_sf"/>
</dbReference>
<dbReference type="SUPFAM" id="SSF57667">
    <property type="entry name" value="beta-beta-alpha zinc fingers"/>
    <property type="match status" value="1"/>
</dbReference>
<dbReference type="PROSITE" id="PS50157">
    <property type="entry name" value="ZINC_FINGER_C2H2_2"/>
    <property type="match status" value="1"/>
</dbReference>
<dbReference type="PROSITE" id="PS00028">
    <property type="entry name" value="ZINC_FINGER_C2H2_1"/>
    <property type="match status" value="1"/>
</dbReference>